<dbReference type="AlphaFoldDB" id="A0A433VF48"/>
<comment type="caution">
    <text evidence="1">The sequence shown here is derived from an EMBL/GenBank/DDBJ whole genome shotgun (WGS) entry which is preliminary data.</text>
</comment>
<evidence type="ECO:0000313" key="1">
    <source>
        <dbReference type="EMBL" id="RUT04728.1"/>
    </source>
</evidence>
<name>A0A433VF48_9CYAN</name>
<sequence>MPFLVILPRVISSQCYMVARFDVLACVIFFVDPLPTKLLITNSFNYVPYTMSWLNRMESSVSNSVKQRLRMR</sequence>
<protein>
    <submittedName>
        <fullName evidence="1">Uncharacterized protein</fullName>
    </submittedName>
</protein>
<dbReference type="Proteomes" id="UP000271624">
    <property type="component" value="Unassembled WGS sequence"/>
</dbReference>
<gene>
    <name evidence="1" type="ORF">DSM106972_042970</name>
</gene>
<accession>A0A433VF48</accession>
<dbReference type="EMBL" id="RSCL01000010">
    <property type="protein sequence ID" value="RUT04728.1"/>
    <property type="molecule type" value="Genomic_DNA"/>
</dbReference>
<reference evidence="1" key="1">
    <citation type="submission" date="2018-12" db="EMBL/GenBank/DDBJ databases">
        <authorList>
            <person name="Will S."/>
            <person name="Neumann-Schaal M."/>
            <person name="Henke P."/>
        </authorList>
    </citation>
    <scope>NUCLEOTIDE SEQUENCE</scope>
    <source>
        <strain evidence="1">PCC 7102</strain>
    </source>
</reference>
<keyword evidence="2" id="KW-1185">Reference proteome</keyword>
<reference evidence="1" key="2">
    <citation type="journal article" date="2019" name="Genome Biol. Evol.">
        <title>Day and night: Metabolic profiles and evolutionary relationships of six axenic non-marine cyanobacteria.</title>
        <authorList>
            <person name="Will S.E."/>
            <person name="Henke P."/>
            <person name="Boedeker C."/>
            <person name="Huang S."/>
            <person name="Brinkmann H."/>
            <person name="Rohde M."/>
            <person name="Jarek M."/>
            <person name="Friedl T."/>
            <person name="Seufert S."/>
            <person name="Schumacher M."/>
            <person name="Overmann J."/>
            <person name="Neumann-Schaal M."/>
            <person name="Petersen J."/>
        </authorList>
    </citation>
    <scope>NUCLEOTIDE SEQUENCE [LARGE SCALE GENOMIC DNA]</scope>
    <source>
        <strain evidence="1">PCC 7102</strain>
    </source>
</reference>
<organism evidence="1 2">
    <name type="scientific">Dulcicalothrix desertica PCC 7102</name>
    <dbReference type="NCBI Taxonomy" id="232991"/>
    <lineage>
        <taxon>Bacteria</taxon>
        <taxon>Bacillati</taxon>
        <taxon>Cyanobacteriota</taxon>
        <taxon>Cyanophyceae</taxon>
        <taxon>Nostocales</taxon>
        <taxon>Calotrichaceae</taxon>
        <taxon>Dulcicalothrix</taxon>
    </lineage>
</organism>
<proteinExistence type="predicted"/>
<evidence type="ECO:0000313" key="2">
    <source>
        <dbReference type="Proteomes" id="UP000271624"/>
    </source>
</evidence>